<dbReference type="AlphaFoldDB" id="A0A387BS63"/>
<gene>
    <name evidence="1" type="ORF">D7I46_09515</name>
</gene>
<dbReference type="EMBL" id="CP032627">
    <property type="protein sequence ID" value="AYG01311.1"/>
    <property type="molecule type" value="Genomic_DNA"/>
</dbReference>
<dbReference type="OrthoDB" id="9843798at2"/>
<keyword evidence="2" id="KW-1185">Reference proteome</keyword>
<dbReference type="KEGG" id="lact:D7I46_09515"/>
<accession>A0A387BS63</accession>
<evidence type="ECO:0000313" key="1">
    <source>
        <dbReference type="EMBL" id="AYG01311.1"/>
    </source>
</evidence>
<evidence type="ECO:0000313" key="2">
    <source>
        <dbReference type="Proteomes" id="UP000269374"/>
    </source>
</evidence>
<sequence>MKVLIGFTIYNAQGSLKKVSNLMVQFPEEAESEVLDNFEHEELKGYSDSEIEFEIIDAEEWEAKNIEYYNQSENY</sequence>
<proteinExistence type="predicted"/>
<name>A0A387BS63_9LACT</name>
<organism evidence="1 2">
    <name type="scientific">Lactococcus allomyrinae</name>
    <dbReference type="NCBI Taxonomy" id="2419773"/>
    <lineage>
        <taxon>Bacteria</taxon>
        <taxon>Bacillati</taxon>
        <taxon>Bacillota</taxon>
        <taxon>Bacilli</taxon>
        <taxon>Lactobacillales</taxon>
        <taxon>Streptococcaceae</taxon>
        <taxon>Lactococcus</taxon>
    </lineage>
</organism>
<dbReference type="RefSeq" id="WP_120772684.1">
    <property type="nucleotide sequence ID" value="NZ_CP032627.1"/>
</dbReference>
<dbReference type="Proteomes" id="UP000269374">
    <property type="component" value="Chromosome"/>
</dbReference>
<reference evidence="1 2" key="1">
    <citation type="submission" date="2018-09" db="EMBL/GenBank/DDBJ databases">
        <title>Genome sequencing of strain 1JSPR-7.</title>
        <authorList>
            <person name="Heo J."/>
            <person name="Kim S.-J."/>
            <person name="Kwon S.-W."/>
        </authorList>
    </citation>
    <scope>NUCLEOTIDE SEQUENCE [LARGE SCALE GENOMIC DNA]</scope>
    <source>
        <strain evidence="1 2">1JSPR-7</strain>
    </source>
</reference>
<protein>
    <submittedName>
        <fullName evidence="1">Uncharacterized protein</fullName>
    </submittedName>
</protein>